<gene>
    <name evidence="8" type="ORF">H9Q16_16185</name>
</gene>
<comment type="subcellular location">
    <subcellularLocation>
        <location evidence="1">Cell membrane</location>
        <topology evidence="1">Multi-pass membrane protein</topology>
    </subcellularLocation>
</comment>
<feature type="transmembrane region" description="Helical" evidence="6">
    <location>
        <begin position="104"/>
        <end position="128"/>
    </location>
</feature>
<feature type="transmembrane region" description="Helical" evidence="6">
    <location>
        <begin position="33"/>
        <end position="50"/>
    </location>
</feature>
<accession>A0A927D946</accession>
<dbReference type="AlphaFoldDB" id="A0A927D946"/>
<feature type="transmembrane region" description="Helical" evidence="6">
    <location>
        <begin position="140"/>
        <end position="162"/>
    </location>
</feature>
<feature type="domain" description="Sulfatase N-terminal" evidence="7">
    <location>
        <begin position="195"/>
        <end position="471"/>
    </location>
</feature>
<dbReference type="InterPro" id="IPR000917">
    <property type="entry name" value="Sulfatase_N"/>
</dbReference>
<dbReference type="Proteomes" id="UP000635142">
    <property type="component" value="Unassembled WGS sequence"/>
</dbReference>
<dbReference type="GO" id="GO:0005886">
    <property type="term" value="C:plasma membrane"/>
    <property type="evidence" value="ECO:0007669"/>
    <property type="project" value="UniProtKB-SubCell"/>
</dbReference>
<evidence type="ECO:0000256" key="1">
    <source>
        <dbReference type="ARBA" id="ARBA00004651"/>
    </source>
</evidence>
<keyword evidence="4 6" id="KW-1133">Transmembrane helix</keyword>
<proteinExistence type="predicted"/>
<dbReference type="Gene3D" id="3.40.720.10">
    <property type="entry name" value="Alkaline Phosphatase, subunit A"/>
    <property type="match status" value="1"/>
</dbReference>
<dbReference type="Pfam" id="PF00884">
    <property type="entry name" value="Sulfatase"/>
    <property type="match status" value="1"/>
</dbReference>
<dbReference type="RefSeq" id="WP_191076445.1">
    <property type="nucleotide sequence ID" value="NZ_JACTAG010000002.1"/>
</dbReference>
<keyword evidence="9" id="KW-1185">Reference proteome</keyword>
<keyword evidence="3 6" id="KW-0812">Transmembrane</keyword>
<evidence type="ECO:0000256" key="2">
    <source>
        <dbReference type="ARBA" id="ARBA00022475"/>
    </source>
</evidence>
<dbReference type="GO" id="GO:0016787">
    <property type="term" value="F:hydrolase activity"/>
    <property type="evidence" value="ECO:0007669"/>
    <property type="project" value="UniProtKB-KW"/>
</dbReference>
<sequence length="653" mass="71187">MNDTRRILLTTIWLFSWGLPALSIAALVPNRLVVIWAVSGILFGLFLISARHGKLVGVILLLLAISYLSLSLAGAVSIFMQGTLPDLRFFAHLDGSTFGAALQAYFWPTVATTCFLFGLLASVMTLHIWQPVRPPLSRIIGPLSLILAAVLFVPGHSTLFYLQSHYTYNALLQAKLNSSIQRPRISGLPAGKTPKNIILIYAESLEQTYLREDLFGDIMPQLRTLRSNGINFTNIHQYPGTSWTAAGIVSSQCGIPLISRNSGNQILASVENPFQNITCLAEFLKSQGYATTYMGGASLDFAGKGNFLSANGYEAVFGYDELKKFAQRSPWGLYDAQLFEEVGRVRNQLAKSATPYFLTLLTLDTHHPYGHPSPECASEFSVGKDILTAVSCSDKLISRFIRETLQGPEGKETIIAVLSDHLAMRNTASSILEAADRRLLFSIFNTNSTPQEITAQGTHFDITPTLLDAAGFGPLEFGFGQSLLSHSQGGVLAKGLTQSDLAALELGEIFPTITLPQTVTANAKRLFVGDTSFMVRDGNVKIGRRRSDIGDGRFLAVGLNSRSAALPRIIGRLNLFLEALEKNKADDLWLVYNDGHLDCQVIPDCAGSPRLILLNNDGGSKHVVTGEGTLEISRSEFKAFLANLPKTVSDIRD</sequence>
<evidence type="ECO:0000256" key="6">
    <source>
        <dbReference type="SAM" id="Phobius"/>
    </source>
</evidence>
<dbReference type="SUPFAM" id="SSF53649">
    <property type="entry name" value="Alkaline phosphatase-like"/>
    <property type="match status" value="1"/>
</dbReference>
<organism evidence="8 9">
    <name type="scientific">Sulfitobacter aestuariivivens</name>
    <dbReference type="NCBI Taxonomy" id="2766981"/>
    <lineage>
        <taxon>Bacteria</taxon>
        <taxon>Pseudomonadati</taxon>
        <taxon>Pseudomonadota</taxon>
        <taxon>Alphaproteobacteria</taxon>
        <taxon>Rhodobacterales</taxon>
        <taxon>Roseobacteraceae</taxon>
        <taxon>Sulfitobacter</taxon>
    </lineage>
</organism>
<evidence type="ECO:0000259" key="7">
    <source>
        <dbReference type="Pfam" id="PF00884"/>
    </source>
</evidence>
<protein>
    <submittedName>
        <fullName evidence="8">Sulfatase-like hydrolase/transferase</fullName>
    </submittedName>
</protein>
<dbReference type="InterPro" id="IPR017850">
    <property type="entry name" value="Alkaline_phosphatase_core_sf"/>
</dbReference>
<feature type="transmembrane region" description="Helical" evidence="6">
    <location>
        <begin position="7"/>
        <end position="27"/>
    </location>
</feature>
<comment type="caution">
    <text evidence="8">The sequence shown here is derived from an EMBL/GenBank/DDBJ whole genome shotgun (WGS) entry which is preliminary data.</text>
</comment>
<evidence type="ECO:0000256" key="5">
    <source>
        <dbReference type="ARBA" id="ARBA00023136"/>
    </source>
</evidence>
<evidence type="ECO:0000256" key="3">
    <source>
        <dbReference type="ARBA" id="ARBA00022692"/>
    </source>
</evidence>
<evidence type="ECO:0000256" key="4">
    <source>
        <dbReference type="ARBA" id="ARBA00022989"/>
    </source>
</evidence>
<dbReference type="CDD" id="cd16015">
    <property type="entry name" value="LTA_synthase"/>
    <property type="match status" value="1"/>
</dbReference>
<dbReference type="InterPro" id="IPR050448">
    <property type="entry name" value="OpgB/LTA_synthase_biosynth"/>
</dbReference>
<evidence type="ECO:0000313" key="9">
    <source>
        <dbReference type="Proteomes" id="UP000635142"/>
    </source>
</evidence>
<keyword evidence="5 6" id="KW-0472">Membrane</keyword>
<keyword evidence="8" id="KW-0378">Hydrolase</keyword>
<dbReference type="PANTHER" id="PTHR47371:SF3">
    <property type="entry name" value="PHOSPHOGLYCEROL TRANSFERASE I"/>
    <property type="match status" value="1"/>
</dbReference>
<feature type="transmembrane region" description="Helical" evidence="6">
    <location>
        <begin position="57"/>
        <end position="84"/>
    </location>
</feature>
<keyword evidence="2" id="KW-1003">Cell membrane</keyword>
<dbReference type="EMBL" id="JACTAG010000002">
    <property type="protein sequence ID" value="MBD3665472.1"/>
    <property type="molecule type" value="Genomic_DNA"/>
</dbReference>
<evidence type="ECO:0000313" key="8">
    <source>
        <dbReference type="EMBL" id="MBD3665472.1"/>
    </source>
</evidence>
<name>A0A927D946_9RHOB</name>
<dbReference type="PANTHER" id="PTHR47371">
    <property type="entry name" value="LIPOTEICHOIC ACID SYNTHASE"/>
    <property type="match status" value="1"/>
</dbReference>
<reference evidence="8" key="1">
    <citation type="submission" date="2020-08" db="EMBL/GenBank/DDBJ databases">
        <title>Sulfitobacter aestuariivivens sp. nov., isolated from a tidal flat.</title>
        <authorList>
            <person name="Park S."/>
            <person name="Yoon J.-H."/>
        </authorList>
    </citation>
    <scope>NUCLEOTIDE SEQUENCE</scope>
    <source>
        <strain evidence="8">TSTF-M16</strain>
    </source>
</reference>